<protein>
    <recommendedName>
        <fullName evidence="1">C2 domain-containing protein</fullName>
    </recommendedName>
</protein>
<gene>
    <name evidence="3" type="ORF">GPM918_LOCUS19301</name>
    <name evidence="2" type="ORF">OVA965_LOCUS15336</name>
    <name evidence="5" type="ORF">SRO942_LOCUS19297</name>
    <name evidence="4" type="ORF">TMI583_LOCUS15343</name>
</gene>
<sequence length="99" mass="11150">MDLVGLSDPYVKVSLMSGEKRLKKVKTAVRAKTLEPTYNETFSFDISPSQITVYFQKVGKVVLGPNAVGTGLEHWKNMLAEEPEPVTQWHQLQPMTDRS</sequence>
<evidence type="ECO:0000259" key="1">
    <source>
        <dbReference type="PROSITE" id="PS50004"/>
    </source>
</evidence>
<proteinExistence type="predicted"/>
<accession>A0A814PZB6</accession>
<keyword evidence="6" id="KW-1185">Reference proteome</keyword>
<dbReference type="Proteomes" id="UP000663829">
    <property type="component" value="Unassembled WGS sequence"/>
</dbReference>
<dbReference type="EMBL" id="CAJNOQ010005813">
    <property type="protein sequence ID" value="CAF1112528.1"/>
    <property type="molecule type" value="Genomic_DNA"/>
</dbReference>
<evidence type="ECO:0000313" key="4">
    <source>
        <dbReference type="EMBL" id="CAF3786171.1"/>
    </source>
</evidence>
<evidence type="ECO:0000313" key="2">
    <source>
        <dbReference type="EMBL" id="CAF1017070.1"/>
    </source>
</evidence>
<evidence type="ECO:0000313" key="3">
    <source>
        <dbReference type="EMBL" id="CAF1112528.1"/>
    </source>
</evidence>
<dbReference type="EMBL" id="CAJNOK010006875">
    <property type="protein sequence ID" value="CAF1017070.1"/>
    <property type="molecule type" value="Genomic_DNA"/>
</dbReference>
<dbReference type="PRINTS" id="PR00360">
    <property type="entry name" value="C2DOMAIN"/>
</dbReference>
<comment type="caution">
    <text evidence="3">The sequence shown here is derived from an EMBL/GenBank/DDBJ whole genome shotgun (WGS) entry which is preliminary data.</text>
</comment>
<name>A0A814PZB6_9BILA</name>
<dbReference type="PROSITE" id="PS50004">
    <property type="entry name" value="C2"/>
    <property type="match status" value="1"/>
</dbReference>
<dbReference type="InterPro" id="IPR000008">
    <property type="entry name" value="C2_dom"/>
</dbReference>
<organism evidence="3 6">
    <name type="scientific">Didymodactylos carnosus</name>
    <dbReference type="NCBI Taxonomy" id="1234261"/>
    <lineage>
        <taxon>Eukaryota</taxon>
        <taxon>Metazoa</taxon>
        <taxon>Spiralia</taxon>
        <taxon>Gnathifera</taxon>
        <taxon>Rotifera</taxon>
        <taxon>Eurotatoria</taxon>
        <taxon>Bdelloidea</taxon>
        <taxon>Philodinida</taxon>
        <taxon>Philodinidae</taxon>
        <taxon>Didymodactylos</taxon>
    </lineage>
</organism>
<dbReference type="OrthoDB" id="67700at2759"/>
<dbReference type="InterPro" id="IPR035892">
    <property type="entry name" value="C2_domain_sf"/>
</dbReference>
<dbReference type="Proteomes" id="UP000677228">
    <property type="component" value="Unassembled WGS sequence"/>
</dbReference>
<reference evidence="3" key="1">
    <citation type="submission" date="2021-02" db="EMBL/GenBank/DDBJ databases">
        <authorList>
            <person name="Nowell W R."/>
        </authorList>
    </citation>
    <scope>NUCLEOTIDE SEQUENCE</scope>
</reference>
<evidence type="ECO:0000313" key="5">
    <source>
        <dbReference type="EMBL" id="CAF3876720.1"/>
    </source>
</evidence>
<dbReference type="SUPFAM" id="SSF49562">
    <property type="entry name" value="C2 domain (Calcium/lipid-binding domain, CaLB)"/>
    <property type="match status" value="1"/>
</dbReference>
<dbReference type="EMBL" id="CAJOBA010006885">
    <property type="protein sequence ID" value="CAF3786171.1"/>
    <property type="molecule type" value="Genomic_DNA"/>
</dbReference>
<dbReference type="Proteomes" id="UP000682733">
    <property type="component" value="Unassembled WGS sequence"/>
</dbReference>
<dbReference type="Gene3D" id="2.60.40.150">
    <property type="entry name" value="C2 domain"/>
    <property type="match status" value="1"/>
</dbReference>
<dbReference type="AlphaFoldDB" id="A0A814PZB6"/>
<evidence type="ECO:0000313" key="6">
    <source>
        <dbReference type="Proteomes" id="UP000663829"/>
    </source>
</evidence>
<dbReference type="Proteomes" id="UP000681722">
    <property type="component" value="Unassembled WGS sequence"/>
</dbReference>
<feature type="domain" description="C2" evidence="1">
    <location>
        <begin position="1"/>
        <end position="90"/>
    </location>
</feature>
<dbReference type="PANTHER" id="PTHR10024">
    <property type="entry name" value="SYNAPTOTAGMIN"/>
    <property type="match status" value="1"/>
</dbReference>
<dbReference type="Pfam" id="PF00168">
    <property type="entry name" value="C2"/>
    <property type="match status" value="1"/>
</dbReference>
<dbReference type="EMBL" id="CAJOBC010005812">
    <property type="protein sequence ID" value="CAF3876720.1"/>
    <property type="molecule type" value="Genomic_DNA"/>
</dbReference>